<dbReference type="AlphaFoldDB" id="A0A2M8QFT3"/>
<dbReference type="Gene3D" id="2.130.10.10">
    <property type="entry name" value="YVTN repeat-like/Quinoprotein amine dehydrogenase"/>
    <property type="match status" value="1"/>
</dbReference>
<gene>
    <name evidence="1" type="ORF">CUN48_02335</name>
</gene>
<dbReference type="Proteomes" id="UP000230790">
    <property type="component" value="Unassembled WGS sequence"/>
</dbReference>
<dbReference type="SUPFAM" id="SSF110296">
    <property type="entry name" value="Oligoxyloglucan reducing end-specific cellobiohydrolase"/>
    <property type="match status" value="1"/>
</dbReference>
<evidence type="ECO:0008006" key="3">
    <source>
        <dbReference type="Google" id="ProtNLM"/>
    </source>
</evidence>
<comment type="caution">
    <text evidence="1">The sequence shown here is derived from an EMBL/GenBank/DDBJ whole genome shotgun (WGS) entry which is preliminary data.</text>
</comment>
<proteinExistence type="predicted"/>
<evidence type="ECO:0000313" key="2">
    <source>
        <dbReference type="Proteomes" id="UP000230790"/>
    </source>
</evidence>
<evidence type="ECO:0000313" key="1">
    <source>
        <dbReference type="EMBL" id="PJF48628.1"/>
    </source>
</evidence>
<protein>
    <recommendedName>
        <fullName evidence="3">Photosynthesis system II assembly factor Ycf48/Hcf136-like domain-containing protein</fullName>
    </recommendedName>
</protein>
<sequence>MRRWRKLTSPKTIFAIAQQGSSSAWLLGTNEGLWRYAGGEACEPLAELLKHISLTAVAACGSAWPEAGLILVGANDGIAYSGDGGASWTAGALREPAQIAFIVASPAFDQDGVAFAATTAHGVLRSTDGGRSWVYRNFGLPDHEVTAIALSPMFPVDGTLFVAVTGGLFYSTNRGESWRLSPIEPAVLPLSGIAFARNALIVGSESCGLYHSTNRGASWSKRRAFSSGPISALAVSPDGTKIALATPMVVALSSDFGETWERTAGRMPRDPLALWVGDDGVVLCGTQQNGLWVYT</sequence>
<accession>A0A2M8QFT3</accession>
<dbReference type="InterPro" id="IPR015943">
    <property type="entry name" value="WD40/YVTN_repeat-like_dom_sf"/>
</dbReference>
<dbReference type="CDD" id="cd15482">
    <property type="entry name" value="Sialidase_non-viral"/>
    <property type="match status" value="1"/>
</dbReference>
<organism evidence="1 2">
    <name type="scientific">Candidatus Thermofonsia Clade 3 bacterium</name>
    <dbReference type="NCBI Taxonomy" id="2364212"/>
    <lineage>
        <taxon>Bacteria</taxon>
        <taxon>Bacillati</taxon>
        <taxon>Chloroflexota</taxon>
        <taxon>Candidatus Thermofontia</taxon>
        <taxon>Candidatus Thermofonsia Clade 3</taxon>
    </lineage>
</organism>
<reference evidence="1 2" key="1">
    <citation type="submission" date="2017-11" db="EMBL/GenBank/DDBJ databases">
        <title>Evolution of Phototrophy in the Chloroflexi Phylum Driven by Horizontal Gene Transfer.</title>
        <authorList>
            <person name="Ward L.M."/>
            <person name="Hemp J."/>
            <person name="Shih P.M."/>
            <person name="Mcglynn S.E."/>
            <person name="Fischer W."/>
        </authorList>
    </citation>
    <scope>NUCLEOTIDE SEQUENCE [LARGE SCALE GENOMIC DNA]</scope>
    <source>
        <strain evidence="1">JP3_7</strain>
    </source>
</reference>
<name>A0A2M8QFT3_9CHLR</name>
<dbReference type="EMBL" id="PGTN01000009">
    <property type="protein sequence ID" value="PJF48628.1"/>
    <property type="molecule type" value="Genomic_DNA"/>
</dbReference>